<dbReference type="RefSeq" id="WP_074994877.1">
    <property type="nucleotide sequence ID" value="NZ_FNTD01000004.1"/>
</dbReference>
<dbReference type="Proteomes" id="UP000182375">
    <property type="component" value="Unassembled WGS sequence"/>
</dbReference>
<dbReference type="GeneID" id="95515770"/>
<protein>
    <submittedName>
        <fullName evidence="1">Uncharacterized protein</fullName>
    </submittedName>
</protein>
<accession>A0A1H5FNJ6</accession>
<name>A0A1H5FNJ6_9ACTN</name>
<evidence type="ECO:0000313" key="2">
    <source>
        <dbReference type="Proteomes" id="UP000182375"/>
    </source>
</evidence>
<gene>
    <name evidence="1" type="ORF">SAMN04490357_6744</name>
</gene>
<organism evidence="1 2">
    <name type="scientific">Streptomyces misionensis</name>
    <dbReference type="NCBI Taxonomy" id="67331"/>
    <lineage>
        <taxon>Bacteria</taxon>
        <taxon>Bacillati</taxon>
        <taxon>Actinomycetota</taxon>
        <taxon>Actinomycetes</taxon>
        <taxon>Kitasatosporales</taxon>
        <taxon>Streptomycetaceae</taxon>
        <taxon>Streptomyces</taxon>
    </lineage>
</organism>
<sequence length="133" mass="13588">MELVAHSPRARKPTTAATTAVRVAWGAVLTACPAAVLRRCPRTPASTAADTVVRLLGARHVVQGLATAAGVVPAAWTVVPDGLHAATMAGLALGSERWRTAACVDLAVATAFAAAGLRATRTAPAAGRPRHRR</sequence>
<evidence type="ECO:0000313" key="1">
    <source>
        <dbReference type="EMBL" id="SEE04969.1"/>
    </source>
</evidence>
<dbReference type="STRING" id="67331.SAMN04490357_6744"/>
<dbReference type="EMBL" id="FNTD01000004">
    <property type="protein sequence ID" value="SEE04969.1"/>
    <property type="molecule type" value="Genomic_DNA"/>
</dbReference>
<reference evidence="1 2" key="1">
    <citation type="submission" date="2016-10" db="EMBL/GenBank/DDBJ databases">
        <authorList>
            <person name="de Groot N.N."/>
        </authorList>
    </citation>
    <scope>NUCLEOTIDE SEQUENCE [LARGE SCALE GENOMIC DNA]</scope>
    <source>
        <strain evidence="1 2">DSM 40306</strain>
    </source>
</reference>
<proteinExistence type="predicted"/>
<dbReference type="AlphaFoldDB" id="A0A1H5FNJ6"/>